<dbReference type="RefSeq" id="WP_090928898.1">
    <property type="nucleotide sequence ID" value="NZ_FOPF01000005.1"/>
</dbReference>
<protein>
    <submittedName>
        <fullName evidence="1">Invasion protein regulator</fullName>
    </submittedName>
</protein>
<name>A0A1Y5SQM1_9RHOB</name>
<dbReference type="Gene3D" id="1.25.40.10">
    <property type="entry name" value="Tetratricopeptide repeat domain"/>
    <property type="match status" value="1"/>
</dbReference>
<dbReference type="SUPFAM" id="SSF81901">
    <property type="entry name" value="HCP-like"/>
    <property type="match status" value="1"/>
</dbReference>
<dbReference type="Proteomes" id="UP000193870">
    <property type="component" value="Unassembled WGS sequence"/>
</dbReference>
<dbReference type="AlphaFoldDB" id="A0A1Y5SQM1"/>
<reference evidence="1 2" key="1">
    <citation type="submission" date="2017-03" db="EMBL/GenBank/DDBJ databases">
        <authorList>
            <person name="Afonso C.L."/>
            <person name="Miller P.J."/>
            <person name="Scott M.A."/>
            <person name="Spackman E."/>
            <person name="Goraichik I."/>
            <person name="Dimitrov K.M."/>
            <person name="Suarez D.L."/>
            <person name="Swayne D.E."/>
        </authorList>
    </citation>
    <scope>NUCLEOTIDE SEQUENCE [LARGE SCALE GENOMIC DNA]</scope>
    <source>
        <strain evidence="1 2">CECT 7066</strain>
    </source>
</reference>
<keyword evidence="2" id="KW-1185">Reference proteome</keyword>
<dbReference type="InterPro" id="IPR011990">
    <property type="entry name" value="TPR-like_helical_dom_sf"/>
</dbReference>
<accession>A0A1Y5SQM1</accession>
<gene>
    <name evidence="1" type="ORF">PAM7066_01981</name>
</gene>
<dbReference type="EMBL" id="FWFV01000005">
    <property type="protein sequence ID" value="SLN45701.1"/>
    <property type="molecule type" value="Genomic_DNA"/>
</dbReference>
<dbReference type="STRING" id="315423.SAMN04488020_10536"/>
<sequence length="252" mass="27604">MTLELTDANSHEVLWADRLTAPLDEIDGLRVRIVAHIVSALETHIPDNEARIAHLNGPEGLDAWAHYHLGLRHIYRFTATDTAVAQACFKRAVAADPRFARAHAGLSFTSFLNAFLRLGPDPAAAARATRQHAERSLELDPLDPSANFTMGRSYWLTNEPDVAADWLTRAKTLNPNYAQGFYAAAFTAMLTGNADATYPALETSLHLSPLDPLLYGVQGVRAQMLMQQEDYQAAADWADRAATAPGAHYLIA</sequence>
<dbReference type="OrthoDB" id="54411at2"/>
<proteinExistence type="predicted"/>
<evidence type="ECO:0000313" key="2">
    <source>
        <dbReference type="Proteomes" id="UP000193870"/>
    </source>
</evidence>
<evidence type="ECO:0000313" key="1">
    <source>
        <dbReference type="EMBL" id="SLN45701.1"/>
    </source>
</evidence>
<dbReference type="Pfam" id="PF13432">
    <property type="entry name" value="TPR_16"/>
    <property type="match status" value="2"/>
</dbReference>
<organism evidence="1 2">
    <name type="scientific">Palleronia marisminoris</name>
    <dbReference type="NCBI Taxonomy" id="315423"/>
    <lineage>
        <taxon>Bacteria</taxon>
        <taxon>Pseudomonadati</taxon>
        <taxon>Pseudomonadota</taxon>
        <taxon>Alphaproteobacteria</taxon>
        <taxon>Rhodobacterales</taxon>
        <taxon>Roseobacteraceae</taxon>
        <taxon>Palleronia</taxon>
    </lineage>
</organism>